<dbReference type="InterPro" id="IPR011009">
    <property type="entry name" value="Kinase-like_dom_sf"/>
</dbReference>
<feature type="transmembrane region" description="Helical" evidence="1">
    <location>
        <begin position="331"/>
        <end position="350"/>
    </location>
</feature>
<protein>
    <recommendedName>
        <fullName evidence="2">Aminoglycoside phosphotransferase domain-containing protein</fullName>
    </recommendedName>
</protein>
<dbReference type="AlphaFoldDB" id="A0A0J8RBS5"/>
<keyword evidence="1" id="KW-1133">Transmembrane helix</keyword>
<dbReference type="InterPro" id="IPR002575">
    <property type="entry name" value="Aminoglycoside_PTrfase"/>
</dbReference>
<dbReference type="Gene3D" id="3.90.1200.10">
    <property type="match status" value="1"/>
</dbReference>
<evidence type="ECO:0000313" key="4">
    <source>
        <dbReference type="Proteomes" id="UP000054559"/>
    </source>
</evidence>
<proteinExistence type="predicted"/>
<reference evidence="4" key="1">
    <citation type="journal article" date="2010" name="Genome Res.">
        <title>Population genomic sequencing of Coccidioides fungi reveals recent hybridization and transposon control.</title>
        <authorList>
            <person name="Neafsey D.E."/>
            <person name="Barker B.M."/>
            <person name="Sharpton T.J."/>
            <person name="Stajich J.E."/>
            <person name="Park D.J."/>
            <person name="Whiston E."/>
            <person name="Hung C.-Y."/>
            <person name="McMahan C."/>
            <person name="White J."/>
            <person name="Sykes S."/>
            <person name="Heiman D."/>
            <person name="Young S."/>
            <person name="Zeng Q."/>
            <person name="Abouelleil A."/>
            <person name="Aftuck L."/>
            <person name="Bessette D."/>
            <person name="Brown A."/>
            <person name="FitzGerald M."/>
            <person name="Lui A."/>
            <person name="Macdonald J.P."/>
            <person name="Priest M."/>
            <person name="Orbach M.J."/>
            <person name="Galgiani J.N."/>
            <person name="Kirkland T.N."/>
            <person name="Cole G.T."/>
            <person name="Birren B.W."/>
            <person name="Henn M.R."/>
            <person name="Taylor J.W."/>
            <person name="Rounsley S.D."/>
        </authorList>
    </citation>
    <scope>NUCLEOTIDE SEQUENCE [LARGE SCALE GENOMIC DNA]</scope>
    <source>
        <strain evidence="4">RMSCC 3703</strain>
    </source>
</reference>
<dbReference type="PANTHER" id="PTHR21310:SF37">
    <property type="entry name" value="AMINOGLYCOSIDE PHOSPHOTRANSFERASE DOMAIN-CONTAINING PROTEIN"/>
    <property type="match status" value="1"/>
</dbReference>
<dbReference type="EMBL" id="DS268126">
    <property type="protein sequence ID" value="KMU81880.1"/>
    <property type="molecule type" value="Genomic_DNA"/>
</dbReference>
<evidence type="ECO:0000313" key="3">
    <source>
        <dbReference type="EMBL" id="KMU81880.1"/>
    </source>
</evidence>
<gene>
    <name evidence="3" type="ORF">CISG_02896</name>
</gene>
<dbReference type="Proteomes" id="UP000054559">
    <property type="component" value="Unassembled WGS sequence"/>
</dbReference>
<name>A0A0J8RBS5_COCIT</name>
<dbReference type="SUPFAM" id="SSF56112">
    <property type="entry name" value="Protein kinase-like (PK-like)"/>
    <property type="match status" value="1"/>
</dbReference>
<dbReference type="STRING" id="454286.A0A0J8RBS5"/>
<dbReference type="PANTHER" id="PTHR21310">
    <property type="entry name" value="AMINOGLYCOSIDE PHOSPHOTRANSFERASE-RELATED-RELATED"/>
    <property type="match status" value="1"/>
</dbReference>
<sequence length="378" mass="43425">MLLDFIDGKALINIDIPKLPDSDKRRLFAKLGDIYLQLFQQQFNYIGFNPSRLIAPNQVFHSAIDYIFMIHQALLDEFHLRRDSVCGESDARSYLYGLLNSRQFLMDWVKPEHNHGPFVLMHGDLRSANILVDDDLNIVSVLDWEWSHTIPLQMFVPPPWLSGCEVLGVLKEYNRLYYDILASVFESETRDVEYQYHLNSRNISKLPLSNLWKRKLGSWAIFIAHGLMQPLHFGNVYTDIGRFLQSRDTSTRAGGICKGNLTTSNCSKRNAMSSEYRELYLTQNQMMTSPQAEVPKTSPTSHPCRCKVSEPASGDLKSDSFNVSTVSRTRWAITGTLLGLACCLILVHRWRIITSSREKELDFQGGRRARMTVSRRRP</sequence>
<organism evidence="3 4">
    <name type="scientific">Coccidioides immitis RMSCC 3703</name>
    <dbReference type="NCBI Taxonomy" id="454286"/>
    <lineage>
        <taxon>Eukaryota</taxon>
        <taxon>Fungi</taxon>
        <taxon>Dikarya</taxon>
        <taxon>Ascomycota</taxon>
        <taxon>Pezizomycotina</taxon>
        <taxon>Eurotiomycetes</taxon>
        <taxon>Eurotiomycetidae</taxon>
        <taxon>Onygenales</taxon>
        <taxon>Onygenaceae</taxon>
        <taxon>Coccidioides</taxon>
    </lineage>
</organism>
<evidence type="ECO:0000259" key="2">
    <source>
        <dbReference type="Pfam" id="PF01636"/>
    </source>
</evidence>
<feature type="domain" description="Aminoglycoside phosphotransferase" evidence="2">
    <location>
        <begin position="4"/>
        <end position="146"/>
    </location>
</feature>
<dbReference type="Pfam" id="PF01636">
    <property type="entry name" value="APH"/>
    <property type="match status" value="1"/>
</dbReference>
<keyword evidence="1" id="KW-0812">Transmembrane</keyword>
<dbReference type="InterPro" id="IPR051678">
    <property type="entry name" value="AGP_Transferase"/>
</dbReference>
<keyword evidence="1" id="KW-0472">Membrane</keyword>
<accession>A0A0J8RBS5</accession>
<evidence type="ECO:0000256" key="1">
    <source>
        <dbReference type="SAM" id="Phobius"/>
    </source>
</evidence>